<keyword evidence="2" id="KW-1185">Reference proteome</keyword>
<proteinExistence type="predicted"/>
<dbReference type="Proteomes" id="UP001307889">
    <property type="component" value="Chromosome 1"/>
</dbReference>
<gene>
    <name evidence="1" type="ORF">NTJ_02176</name>
</gene>
<evidence type="ECO:0000313" key="1">
    <source>
        <dbReference type="EMBL" id="BES89369.1"/>
    </source>
</evidence>
<accession>A0ABN7ADX4</accession>
<name>A0ABN7ADX4_9HEMI</name>
<sequence length="85" mass="9457">MVKQFLPGISRTPVNIEEVDEVERELDAAIVEAKKSLNEARKAYPEGLLPKKLINAYEEFDKMVNETRASIAEARAGAAEHVSET</sequence>
<protein>
    <submittedName>
        <fullName evidence="1">Uncharacterized protein</fullName>
    </submittedName>
</protein>
<reference evidence="1 2" key="1">
    <citation type="submission" date="2023-09" db="EMBL/GenBank/DDBJ databases">
        <title>Nesidiocoris tenuis whole genome shotgun sequence.</title>
        <authorList>
            <person name="Shibata T."/>
            <person name="Shimoda M."/>
            <person name="Kobayashi T."/>
            <person name="Uehara T."/>
        </authorList>
    </citation>
    <scope>NUCLEOTIDE SEQUENCE [LARGE SCALE GENOMIC DNA]</scope>
    <source>
        <strain evidence="1 2">Japan</strain>
    </source>
</reference>
<organism evidence="1 2">
    <name type="scientific">Nesidiocoris tenuis</name>
    <dbReference type="NCBI Taxonomy" id="355587"/>
    <lineage>
        <taxon>Eukaryota</taxon>
        <taxon>Metazoa</taxon>
        <taxon>Ecdysozoa</taxon>
        <taxon>Arthropoda</taxon>
        <taxon>Hexapoda</taxon>
        <taxon>Insecta</taxon>
        <taxon>Pterygota</taxon>
        <taxon>Neoptera</taxon>
        <taxon>Paraneoptera</taxon>
        <taxon>Hemiptera</taxon>
        <taxon>Heteroptera</taxon>
        <taxon>Panheteroptera</taxon>
        <taxon>Cimicomorpha</taxon>
        <taxon>Miridae</taxon>
        <taxon>Dicyphina</taxon>
        <taxon>Nesidiocoris</taxon>
    </lineage>
</organism>
<dbReference type="EMBL" id="AP028909">
    <property type="protein sequence ID" value="BES89369.1"/>
    <property type="molecule type" value="Genomic_DNA"/>
</dbReference>
<evidence type="ECO:0000313" key="2">
    <source>
        <dbReference type="Proteomes" id="UP001307889"/>
    </source>
</evidence>